<dbReference type="AlphaFoldDB" id="A0A8H8CLG8"/>
<feature type="compositionally biased region" description="Polar residues" evidence="1">
    <location>
        <begin position="345"/>
        <end position="355"/>
    </location>
</feature>
<keyword evidence="2" id="KW-1133">Transmembrane helix</keyword>
<feature type="transmembrane region" description="Helical" evidence="2">
    <location>
        <begin position="44"/>
        <end position="65"/>
    </location>
</feature>
<evidence type="ECO:0000313" key="4">
    <source>
        <dbReference type="EMBL" id="KAG5170882.1"/>
    </source>
</evidence>
<dbReference type="EMBL" id="JAFIQS010000003">
    <property type="protein sequence ID" value="KAG5170882.1"/>
    <property type="molecule type" value="Genomic_DNA"/>
</dbReference>
<proteinExistence type="predicted"/>
<feature type="region of interest" description="Disordered" evidence="1">
    <location>
        <begin position="304"/>
        <end position="368"/>
    </location>
</feature>
<feature type="transmembrane region" description="Helical" evidence="2">
    <location>
        <begin position="85"/>
        <end position="107"/>
    </location>
</feature>
<gene>
    <name evidence="4" type="ORF">JR316_002957</name>
</gene>
<feature type="domain" description="DUF6534" evidence="3">
    <location>
        <begin position="167"/>
        <end position="276"/>
    </location>
</feature>
<dbReference type="PANTHER" id="PTHR40465">
    <property type="entry name" value="CHROMOSOME 1, WHOLE GENOME SHOTGUN SEQUENCE"/>
    <property type="match status" value="1"/>
</dbReference>
<dbReference type="Pfam" id="PF20152">
    <property type="entry name" value="DUF6534"/>
    <property type="match status" value="1"/>
</dbReference>
<evidence type="ECO:0000256" key="1">
    <source>
        <dbReference type="SAM" id="MobiDB-lite"/>
    </source>
</evidence>
<keyword evidence="2" id="KW-0472">Membrane</keyword>
<evidence type="ECO:0000256" key="2">
    <source>
        <dbReference type="SAM" id="Phobius"/>
    </source>
</evidence>
<feature type="transmembrane region" description="Helical" evidence="2">
    <location>
        <begin position="15"/>
        <end position="35"/>
    </location>
</feature>
<feature type="transmembrane region" description="Helical" evidence="2">
    <location>
        <begin position="160"/>
        <end position="183"/>
    </location>
</feature>
<name>A0A8H8CLG8_PSICU</name>
<comment type="caution">
    <text evidence="4">The sequence shown here is derived from an EMBL/GenBank/DDBJ whole genome shotgun (WGS) entry which is preliminary data.</text>
</comment>
<dbReference type="InterPro" id="IPR045339">
    <property type="entry name" value="DUF6534"/>
</dbReference>
<feature type="compositionally biased region" description="Low complexity" evidence="1">
    <location>
        <begin position="306"/>
        <end position="332"/>
    </location>
</feature>
<feature type="transmembrane region" description="Helical" evidence="2">
    <location>
        <begin position="119"/>
        <end position="140"/>
    </location>
</feature>
<sequence>MQSVQSFTNRAGPQLLSGFGNIFLLGVLTVQVFIYHTVFHHDRLVIRVLIYSVYILESLQTVLLIRDLFRNFAEGFADPESLDQIGLLWVSIPLINGIVTFICQGLYAYRIHILFAKRILAGVVVLGCFVQLITSIILSVECQKNTRLSELFSPNLVLISGIWYSSSAICDVVIALSLTYYFFRKQTPKDARNKLTIQKIARITIGTGALTGSSLPIDYIASTPNILLIYTQTATTAILCCVLNFIPSKPAYYQTSTAILGKLYSNSMLVLLNSRMSMSEFGGDAAWRERYVMSSIEFRDLPGFEQQQQQQGRRGSRGRSSGASPGSGSVSGMAPGEREEERNSDFVSSIGSHQDGSLYDPGHCVSRV</sequence>
<accession>A0A8H8CLG8</accession>
<reference evidence="4" key="1">
    <citation type="submission" date="2021-02" db="EMBL/GenBank/DDBJ databases">
        <title>Psilocybe cubensis genome.</title>
        <authorList>
            <person name="Mckernan K.J."/>
            <person name="Crawford S."/>
            <person name="Trippe A."/>
            <person name="Kane L.T."/>
            <person name="Mclaughlin S."/>
        </authorList>
    </citation>
    <scope>NUCLEOTIDE SEQUENCE [LARGE SCALE GENOMIC DNA]</scope>
    <source>
        <strain evidence="4">MGC-MH-2018</strain>
    </source>
</reference>
<feature type="transmembrane region" description="Helical" evidence="2">
    <location>
        <begin position="203"/>
        <end position="221"/>
    </location>
</feature>
<keyword evidence="2" id="KW-0812">Transmembrane</keyword>
<dbReference type="PANTHER" id="PTHR40465:SF1">
    <property type="entry name" value="DUF6534 DOMAIN-CONTAINING PROTEIN"/>
    <property type="match status" value="1"/>
</dbReference>
<evidence type="ECO:0000259" key="3">
    <source>
        <dbReference type="Pfam" id="PF20152"/>
    </source>
</evidence>
<organism evidence="4">
    <name type="scientific">Psilocybe cubensis</name>
    <name type="common">Psychedelic mushroom</name>
    <name type="synonym">Stropharia cubensis</name>
    <dbReference type="NCBI Taxonomy" id="181762"/>
    <lineage>
        <taxon>Eukaryota</taxon>
        <taxon>Fungi</taxon>
        <taxon>Dikarya</taxon>
        <taxon>Basidiomycota</taxon>
        <taxon>Agaricomycotina</taxon>
        <taxon>Agaricomycetes</taxon>
        <taxon>Agaricomycetidae</taxon>
        <taxon>Agaricales</taxon>
        <taxon>Agaricineae</taxon>
        <taxon>Strophariaceae</taxon>
        <taxon>Psilocybe</taxon>
    </lineage>
</organism>
<protein>
    <recommendedName>
        <fullName evidence="3">DUF6534 domain-containing protein</fullName>
    </recommendedName>
</protein>
<feature type="transmembrane region" description="Helical" evidence="2">
    <location>
        <begin position="227"/>
        <end position="246"/>
    </location>
</feature>